<evidence type="ECO:0000313" key="1">
    <source>
        <dbReference type="EMBL" id="KAK0435261.1"/>
    </source>
</evidence>
<accession>A0AA39J355</accession>
<evidence type="ECO:0000313" key="2">
    <source>
        <dbReference type="Proteomes" id="UP001175226"/>
    </source>
</evidence>
<organism evidence="1 2">
    <name type="scientific">Armillaria borealis</name>
    <dbReference type="NCBI Taxonomy" id="47425"/>
    <lineage>
        <taxon>Eukaryota</taxon>
        <taxon>Fungi</taxon>
        <taxon>Dikarya</taxon>
        <taxon>Basidiomycota</taxon>
        <taxon>Agaricomycotina</taxon>
        <taxon>Agaricomycetes</taxon>
        <taxon>Agaricomycetidae</taxon>
        <taxon>Agaricales</taxon>
        <taxon>Marasmiineae</taxon>
        <taxon>Physalacriaceae</taxon>
        <taxon>Armillaria</taxon>
    </lineage>
</organism>
<name>A0AA39J355_9AGAR</name>
<reference evidence="1" key="1">
    <citation type="submission" date="2023-06" db="EMBL/GenBank/DDBJ databases">
        <authorList>
            <consortium name="Lawrence Berkeley National Laboratory"/>
            <person name="Ahrendt S."/>
            <person name="Sahu N."/>
            <person name="Indic B."/>
            <person name="Wong-Bajracharya J."/>
            <person name="Merenyi Z."/>
            <person name="Ke H.-M."/>
            <person name="Monk M."/>
            <person name="Kocsube S."/>
            <person name="Drula E."/>
            <person name="Lipzen A."/>
            <person name="Balint B."/>
            <person name="Henrissat B."/>
            <person name="Andreopoulos B."/>
            <person name="Martin F.M."/>
            <person name="Harder C.B."/>
            <person name="Rigling D."/>
            <person name="Ford K.L."/>
            <person name="Foster G.D."/>
            <person name="Pangilinan J."/>
            <person name="Papanicolaou A."/>
            <person name="Barry K."/>
            <person name="LaButti K."/>
            <person name="Viragh M."/>
            <person name="Koriabine M."/>
            <person name="Yan M."/>
            <person name="Riley R."/>
            <person name="Champramary S."/>
            <person name="Plett K.L."/>
            <person name="Tsai I.J."/>
            <person name="Slot J."/>
            <person name="Sipos G."/>
            <person name="Plett J."/>
            <person name="Nagy L.G."/>
            <person name="Grigoriev I.V."/>
        </authorList>
    </citation>
    <scope>NUCLEOTIDE SEQUENCE</scope>
    <source>
        <strain evidence="1">FPL87.14</strain>
    </source>
</reference>
<dbReference type="EMBL" id="JAUEPT010000064">
    <property type="protein sequence ID" value="KAK0435261.1"/>
    <property type="molecule type" value="Genomic_DNA"/>
</dbReference>
<gene>
    <name evidence="1" type="ORF">EV421DRAFT_1740316</name>
</gene>
<dbReference type="AlphaFoldDB" id="A0AA39J355"/>
<comment type="caution">
    <text evidence="1">The sequence shown here is derived from an EMBL/GenBank/DDBJ whole genome shotgun (WGS) entry which is preliminary data.</text>
</comment>
<protein>
    <submittedName>
        <fullName evidence="1">Uncharacterized protein</fullName>
    </submittedName>
</protein>
<keyword evidence="2" id="KW-1185">Reference proteome</keyword>
<dbReference type="Proteomes" id="UP001175226">
    <property type="component" value="Unassembled WGS sequence"/>
</dbReference>
<proteinExistence type="predicted"/>
<sequence length="361" mass="41223">MYTNRLPGMPVRTDVDHEHMLRLSMYDIICLLQTVASMTQVPELIGIVIRGDEGILARRSFLGKRIRNRFGVGTSLKPRRRFILEVMPVCSSSGRKRETKYYRTVVIGDHRREMLSGAEGFTECFQYAFTLVFMAAMSTEIQPQTPIQDSGDICDHQDRLELKTQTRMLRHFSDSSSFRIQPSPSRVNSSLTATDSIRAEVDLPVKCYAIFSIENSQYLTQPESEEALDDYCPGLGIPTPGREKYLALSKLPKEREPSVFAWYIDDVYLQDTVYFLHLTSSSRHERLRLAFVPSEESPPSNDSCPFFLRNATDCVFLQLRVERNIYNIFHVRTEGKGGMTHQALRGQNIPCRVLRQEGCGG</sequence>